<feature type="region of interest" description="Disordered" evidence="1">
    <location>
        <begin position="230"/>
        <end position="249"/>
    </location>
</feature>
<dbReference type="RefSeq" id="WP_187786075.1">
    <property type="nucleotide sequence ID" value="NZ_JACTVA010000041.1"/>
</dbReference>
<proteinExistence type="predicted"/>
<evidence type="ECO:0000256" key="1">
    <source>
        <dbReference type="SAM" id="MobiDB-lite"/>
    </source>
</evidence>
<dbReference type="Proteomes" id="UP000626026">
    <property type="component" value="Unassembled WGS sequence"/>
</dbReference>
<dbReference type="EMBL" id="JACTVA010000041">
    <property type="protein sequence ID" value="MBC9208925.1"/>
    <property type="molecule type" value="Genomic_DNA"/>
</dbReference>
<organism evidence="2 3">
    <name type="scientific">Teichococcus aerophilus</name>
    <dbReference type="NCBI Taxonomy" id="1224513"/>
    <lineage>
        <taxon>Bacteria</taxon>
        <taxon>Pseudomonadati</taxon>
        <taxon>Pseudomonadota</taxon>
        <taxon>Alphaproteobacteria</taxon>
        <taxon>Acetobacterales</taxon>
        <taxon>Roseomonadaceae</taxon>
        <taxon>Roseomonas</taxon>
    </lineage>
</organism>
<feature type="compositionally biased region" description="Basic and acidic residues" evidence="1">
    <location>
        <begin position="239"/>
        <end position="249"/>
    </location>
</feature>
<evidence type="ECO:0000313" key="2">
    <source>
        <dbReference type="EMBL" id="MBC9208925.1"/>
    </source>
</evidence>
<comment type="caution">
    <text evidence="2">The sequence shown here is derived from an EMBL/GenBank/DDBJ whole genome shotgun (WGS) entry which is preliminary data.</text>
</comment>
<accession>A0ABR7RQN3</accession>
<protein>
    <submittedName>
        <fullName evidence="2">Uncharacterized protein</fullName>
    </submittedName>
</protein>
<name>A0ABR7RQN3_9PROT</name>
<reference evidence="2 3" key="1">
    <citation type="journal article" date="2013" name="Int. J. Syst. Evol. Microbiol.">
        <title>Roseomonas aerophila sp. nov., isolated from air.</title>
        <authorList>
            <person name="Kim S.J."/>
            <person name="Weon H.Y."/>
            <person name="Ahn J.H."/>
            <person name="Hong S.B."/>
            <person name="Seok S.J."/>
            <person name="Whang K.S."/>
            <person name="Kwon S.W."/>
        </authorList>
    </citation>
    <scope>NUCLEOTIDE SEQUENCE [LARGE SCALE GENOMIC DNA]</scope>
    <source>
        <strain evidence="2 3">NBRC 108923</strain>
    </source>
</reference>
<gene>
    <name evidence="2" type="ORF">IBL26_18910</name>
</gene>
<sequence>MSAVSAVSAPAAEGISIREFARREGISDKIIRRAISAGYLTPLPDGKLSPAWVGSGWRKANRHADTGADTPADSADMSAPGVRTVRSAAAPVSAPAAAVAEDLEPQPRGGALKRRRAAASDEGEDGESIDFDEFARRVLGGDFPALATSERVKAAALALKQALDAQKKAGALIELALAEGVLFEVARQARDAWINWPAKIGPLLAADLGLEAATVVEALTKYVQQQLEDLGEPQPGAFEEDKPAQDVSA</sequence>
<feature type="region of interest" description="Disordered" evidence="1">
    <location>
        <begin position="96"/>
        <end position="126"/>
    </location>
</feature>
<keyword evidence="3" id="KW-1185">Reference proteome</keyword>
<evidence type="ECO:0000313" key="3">
    <source>
        <dbReference type="Proteomes" id="UP000626026"/>
    </source>
</evidence>